<feature type="domain" description="ATP phosphoribosyltransferase catalytic" evidence="12">
    <location>
        <begin position="55"/>
        <end position="232"/>
    </location>
</feature>
<comment type="similarity">
    <text evidence="3">Belongs to the ATP phosphoribosyltransferase family. Short subfamily.</text>
</comment>
<dbReference type="GO" id="GO:0003879">
    <property type="term" value="F:ATP phosphoribosyltransferase activity"/>
    <property type="evidence" value="ECO:0007669"/>
    <property type="project" value="UniProtKB-UniRule"/>
</dbReference>
<evidence type="ECO:0000256" key="3">
    <source>
        <dbReference type="ARBA" id="ARBA00009489"/>
    </source>
</evidence>
<dbReference type="Proteomes" id="UP000609531">
    <property type="component" value="Unassembled WGS sequence"/>
</dbReference>
<dbReference type="AlphaFoldDB" id="A0A934MMH9"/>
<dbReference type="EC" id="2.4.2.17" evidence="4 11"/>
<proteinExistence type="inferred from homology"/>
<keyword evidence="6" id="KW-0028">Amino-acid biosynthesis</keyword>
<evidence type="ECO:0000256" key="9">
    <source>
        <dbReference type="ARBA" id="ARBA00023102"/>
    </source>
</evidence>
<evidence type="ECO:0000256" key="6">
    <source>
        <dbReference type="ARBA" id="ARBA00022605"/>
    </source>
</evidence>
<dbReference type="SUPFAM" id="SSF53850">
    <property type="entry name" value="Periplasmic binding protein-like II"/>
    <property type="match status" value="1"/>
</dbReference>
<evidence type="ECO:0000256" key="10">
    <source>
        <dbReference type="ARBA" id="ARBA00024861"/>
    </source>
</evidence>
<dbReference type="InterPro" id="IPR013820">
    <property type="entry name" value="ATP_PRibTrfase_cat"/>
</dbReference>
<dbReference type="PANTHER" id="PTHR21403">
    <property type="entry name" value="ATP PHOSPHORIBOSYLTRANSFERASE ATP-PRTASE"/>
    <property type="match status" value="1"/>
</dbReference>
<dbReference type="RefSeq" id="WP_198883190.1">
    <property type="nucleotide sequence ID" value="NZ_JAEKJA010000014.1"/>
</dbReference>
<organism evidence="13 14">
    <name type="scientific">Acuticoccus mangrovi</name>
    <dbReference type="NCBI Taxonomy" id="2796142"/>
    <lineage>
        <taxon>Bacteria</taxon>
        <taxon>Pseudomonadati</taxon>
        <taxon>Pseudomonadota</taxon>
        <taxon>Alphaproteobacteria</taxon>
        <taxon>Hyphomicrobiales</taxon>
        <taxon>Amorphaceae</taxon>
        <taxon>Acuticoccus</taxon>
    </lineage>
</organism>
<comment type="function">
    <text evidence="10">Catalyzes the condensation of ATP and 5-phosphoribose 1-diphosphate to form N'-(5'-phosphoribosyl)-ATP (PR-ATP). Has a crucial role in the pathway because the rate of histidine biosynthesis seems to be controlled primarily by regulation of HisG enzymatic activity.</text>
</comment>
<reference evidence="13" key="1">
    <citation type="submission" date="2020-12" db="EMBL/GenBank/DDBJ databases">
        <title>Bacterial taxonomy.</title>
        <authorList>
            <person name="Pan X."/>
        </authorList>
    </citation>
    <scope>NUCLEOTIDE SEQUENCE</scope>
    <source>
        <strain evidence="13">B2012</strain>
    </source>
</reference>
<dbReference type="EMBL" id="JAEKJA010000014">
    <property type="protein sequence ID" value="MBJ3777284.1"/>
    <property type="molecule type" value="Genomic_DNA"/>
</dbReference>
<accession>A0A934MMH9</accession>
<protein>
    <recommendedName>
        <fullName evidence="5 11">ATP phosphoribosyltransferase</fullName>
        <ecNumber evidence="4 11">2.4.2.17</ecNumber>
    </recommendedName>
</protein>
<dbReference type="Gene3D" id="3.40.190.10">
    <property type="entry name" value="Periplasmic binding protein-like II"/>
    <property type="match status" value="2"/>
</dbReference>
<dbReference type="PANTHER" id="PTHR21403:SF8">
    <property type="entry name" value="ATP PHOSPHORIBOSYLTRANSFERASE"/>
    <property type="match status" value="1"/>
</dbReference>
<sequence length="322" mass="33631">MSDLVLAVPSKGRLQEQALDVLLRSGMKVERARGGRDYRGVIPGLDGVEVAFLSASEIARELAAGNVHLGLTGLDLIHETVDDAAERAAKFHLVTPLGFGGADVVVAVPERWIDVETMADLADVAEMHRARHGRTLRVATKFVHLTRRFFAAAGVADYRIVESLGATEGAPAAGAAELIVDITTTGATLAANQLKVLSDGVILQSQAHFVASRAALWTQETRPLAATIVERIAADMRAQAILELRAVLPDPAAAAAGAAERFGAVAPFGPAPAPLTLHVARRRASACAAWLRGEGAGAVVITQVADVYEDTPLTAALLAAIA</sequence>
<evidence type="ECO:0000256" key="8">
    <source>
        <dbReference type="ARBA" id="ARBA00022679"/>
    </source>
</evidence>
<keyword evidence="9" id="KW-0368">Histidine biosynthesis</keyword>
<dbReference type="GO" id="GO:0005737">
    <property type="term" value="C:cytoplasm"/>
    <property type="evidence" value="ECO:0007669"/>
    <property type="project" value="InterPro"/>
</dbReference>
<evidence type="ECO:0000313" key="14">
    <source>
        <dbReference type="Proteomes" id="UP000609531"/>
    </source>
</evidence>
<evidence type="ECO:0000313" key="13">
    <source>
        <dbReference type="EMBL" id="MBJ3777284.1"/>
    </source>
</evidence>
<dbReference type="InterPro" id="IPR001348">
    <property type="entry name" value="ATP_PRibTrfase_HisG"/>
</dbReference>
<evidence type="ECO:0000256" key="4">
    <source>
        <dbReference type="ARBA" id="ARBA00011946"/>
    </source>
</evidence>
<dbReference type="Pfam" id="PF01634">
    <property type="entry name" value="HisG"/>
    <property type="match status" value="1"/>
</dbReference>
<keyword evidence="7 13" id="KW-0328">Glycosyltransferase</keyword>
<dbReference type="GO" id="GO:0000105">
    <property type="term" value="P:L-histidine biosynthetic process"/>
    <property type="evidence" value="ECO:0007669"/>
    <property type="project" value="UniProtKB-UniRule"/>
</dbReference>
<keyword evidence="14" id="KW-1185">Reference proteome</keyword>
<gene>
    <name evidence="13" type="ORF">JCR33_16370</name>
</gene>
<evidence type="ECO:0000256" key="5">
    <source>
        <dbReference type="ARBA" id="ARBA00020998"/>
    </source>
</evidence>
<comment type="catalytic activity">
    <reaction evidence="1">
        <text>1-(5-phospho-beta-D-ribosyl)-ATP + diphosphate = 5-phospho-alpha-D-ribose 1-diphosphate + ATP</text>
        <dbReference type="Rhea" id="RHEA:18473"/>
        <dbReference type="ChEBI" id="CHEBI:30616"/>
        <dbReference type="ChEBI" id="CHEBI:33019"/>
        <dbReference type="ChEBI" id="CHEBI:58017"/>
        <dbReference type="ChEBI" id="CHEBI:73183"/>
        <dbReference type="EC" id="2.4.2.17"/>
    </reaction>
</comment>
<dbReference type="InterPro" id="IPR018198">
    <property type="entry name" value="ATP_PRibTrfase_CS"/>
</dbReference>
<name>A0A934MMH9_9HYPH</name>
<dbReference type="PROSITE" id="PS01316">
    <property type="entry name" value="ATP_P_PHORIBOSYLTR"/>
    <property type="match status" value="1"/>
</dbReference>
<evidence type="ECO:0000259" key="12">
    <source>
        <dbReference type="Pfam" id="PF01634"/>
    </source>
</evidence>
<dbReference type="NCBIfam" id="TIGR00070">
    <property type="entry name" value="hisG"/>
    <property type="match status" value="1"/>
</dbReference>
<comment type="caution">
    <text evidence="13">The sequence shown here is derived from an EMBL/GenBank/DDBJ whole genome shotgun (WGS) entry which is preliminary data.</text>
</comment>
<evidence type="ECO:0000256" key="1">
    <source>
        <dbReference type="ARBA" id="ARBA00000915"/>
    </source>
</evidence>
<comment type="pathway">
    <text evidence="2">Amino-acid biosynthesis; L-histidine biosynthesis; L-histidine from 5-phospho-alpha-D-ribose 1-diphosphate: step 1/9.</text>
</comment>
<evidence type="ECO:0000256" key="7">
    <source>
        <dbReference type="ARBA" id="ARBA00022676"/>
    </source>
</evidence>
<evidence type="ECO:0000256" key="11">
    <source>
        <dbReference type="NCBIfam" id="TIGR00070"/>
    </source>
</evidence>
<evidence type="ECO:0000256" key="2">
    <source>
        <dbReference type="ARBA" id="ARBA00004667"/>
    </source>
</evidence>
<keyword evidence="8 13" id="KW-0808">Transferase</keyword>